<feature type="transmembrane region" description="Helical" evidence="7">
    <location>
        <begin position="218"/>
        <end position="238"/>
    </location>
</feature>
<keyword evidence="6 7" id="KW-0472">Membrane</keyword>
<dbReference type="SUPFAM" id="SSF53649">
    <property type="entry name" value="Alkaline phosphatase-like"/>
    <property type="match status" value="1"/>
</dbReference>
<accession>U2KWH7</accession>
<dbReference type="Pfam" id="PF00884">
    <property type="entry name" value="Sulfatase"/>
    <property type="match status" value="1"/>
</dbReference>
<dbReference type="GO" id="GO:0005886">
    <property type="term" value="C:plasma membrane"/>
    <property type="evidence" value="ECO:0007669"/>
    <property type="project" value="UniProtKB-SubCell"/>
</dbReference>
<protein>
    <submittedName>
        <fullName evidence="9">Arylsulfatase</fullName>
        <ecNumber evidence="9">3.1.6.-</ecNumber>
    </submittedName>
</protein>
<sequence length="660" mass="76849">MLFSLTFASFALTLNKLGFTHKRTDKSTFFAFLFDVCFVCTNFAKKKDLMKIIMPLNCILAKFFSPLKCNALFFIMMYVLSLVCAWITLPPFKDATIYENQYTEQFFDLYLVCLFLAILPQKARRWVRLLLYFVLYSVALVDAYCFVKFGSTLNPSMLMLVGETNSQEALGFITSLVSIDFLFSNVGWIVLLIAVNVLLAYLPRFKRVKIPTLPIEKYYPLAGLLTLVLFVWSAVASAHNKVATWKLMTESSIGEVEHTLTEQGHAVLYTPMSRLIFSLYANKLASKQVDKLVAAADKVKVDSCSFRSPNIVLIIGESYGKHHSQQYGYFMPTTPRQIKRERRGFLVPFSDVVAPWNLTSFVFKNVFSMHVVGQKGDWCDYPLFPELFRKSGYKVQFLTNQFLMEAKAAVYDFSGGFFLNNPVLNKAQFDLRNEKLHVFDEDLLKDYDRFVKEGKINPNGPNLTIFHLIGQHVDYRTRCPKAQFKFSADDYIEKRPELSEKQRTILSYYDNAIRYNDSIVDQICKRFENKDAIVIYMPDHGEECYEESRGFICRNHSAAIDWPLAHYEFEIPFWIYCSPKYAHRHPEIFREIVQARHRRFMTDALPQMLLYLAGIQAKDYHPEYNILSEQYDEMRPRILKATTDYDKIRDAFYRSKLNKK</sequence>
<dbReference type="PANTHER" id="PTHR30443">
    <property type="entry name" value="INNER MEMBRANE PROTEIN"/>
    <property type="match status" value="1"/>
</dbReference>
<dbReference type="EC" id="3.1.6.-" evidence="9"/>
<dbReference type="Gene3D" id="3.40.720.10">
    <property type="entry name" value="Alkaline Phosphatase, subunit A"/>
    <property type="match status" value="1"/>
</dbReference>
<keyword evidence="2" id="KW-1003">Cell membrane</keyword>
<dbReference type="InterPro" id="IPR000917">
    <property type="entry name" value="Sulfatase_N"/>
</dbReference>
<feature type="domain" description="Sulfatase N-terminal" evidence="8">
    <location>
        <begin position="309"/>
        <end position="594"/>
    </location>
</feature>
<feature type="transmembrane region" description="Helical" evidence="7">
    <location>
        <begin position="101"/>
        <end position="119"/>
    </location>
</feature>
<evidence type="ECO:0000256" key="7">
    <source>
        <dbReference type="SAM" id="Phobius"/>
    </source>
</evidence>
<feature type="transmembrane region" description="Helical" evidence="7">
    <location>
        <begin position="28"/>
        <end position="44"/>
    </location>
</feature>
<dbReference type="GO" id="GO:0016776">
    <property type="term" value="F:phosphotransferase activity, phosphate group as acceptor"/>
    <property type="evidence" value="ECO:0007669"/>
    <property type="project" value="TreeGrafter"/>
</dbReference>
<keyword evidence="9" id="KW-0378">Hydrolase</keyword>
<dbReference type="Proteomes" id="UP000017023">
    <property type="component" value="Unassembled WGS sequence"/>
</dbReference>
<dbReference type="GO" id="GO:0009244">
    <property type="term" value="P:lipopolysaccharide core region biosynthetic process"/>
    <property type="evidence" value="ECO:0007669"/>
    <property type="project" value="TreeGrafter"/>
</dbReference>
<comment type="subcellular location">
    <subcellularLocation>
        <location evidence="1">Cell membrane</location>
        <topology evidence="1">Multi-pass membrane protein</topology>
    </subcellularLocation>
</comment>
<dbReference type="PATRIC" id="fig|1395125.3.peg.184"/>
<feature type="transmembrane region" description="Helical" evidence="7">
    <location>
        <begin position="126"/>
        <end position="149"/>
    </location>
</feature>
<dbReference type="InterPro" id="IPR058130">
    <property type="entry name" value="PEA_transf_C"/>
</dbReference>
<dbReference type="GO" id="GO:0016787">
    <property type="term" value="F:hydrolase activity"/>
    <property type="evidence" value="ECO:0007669"/>
    <property type="project" value="UniProtKB-KW"/>
</dbReference>
<evidence type="ECO:0000313" key="10">
    <source>
        <dbReference type="Proteomes" id="UP000017023"/>
    </source>
</evidence>
<gene>
    <name evidence="9" type="ORF">HMPREF9145_2527</name>
</gene>
<dbReference type="CDD" id="cd16017">
    <property type="entry name" value="LptA"/>
    <property type="match status" value="1"/>
</dbReference>
<reference evidence="9 10" key="1">
    <citation type="submission" date="2013-08" db="EMBL/GenBank/DDBJ databases">
        <authorList>
            <person name="Durkin A.S."/>
            <person name="Haft D.R."/>
            <person name="McCorrison J."/>
            <person name="Torralba M."/>
            <person name="Gillis M."/>
            <person name="Haft D.H."/>
            <person name="Methe B."/>
            <person name="Sutton G."/>
            <person name="Nelson K.E."/>
        </authorList>
    </citation>
    <scope>NUCLEOTIDE SEQUENCE [LARGE SCALE GENOMIC DNA]</scope>
    <source>
        <strain evidence="9 10">F0493</strain>
    </source>
</reference>
<evidence type="ECO:0000256" key="3">
    <source>
        <dbReference type="ARBA" id="ARBA00022679"/>
    </source>
</evidence>
<name>U2KWH7_9BACT</name>
<feature type="transmembrane region" description="Helical" evidence="7">
    <location>
        <begin position="169"/>
        <end position="202"/>
    </location>
</feature>
<comment type="caution">
    <text evidence="9">The sequence shown here is derived from an EMBL/GenBank/DDBJ whole genome shotgun (WGS) entry which is preliminary data.</text>
</comment>
<dbReference type="PANTHER" id="PTHR30443:SF2">
    <property type="entry name" value="PHOSPHOETHANOLAMINE TRANSFERASE EPTC"/>
    <property type="match status" value="1"/>
</dbReference>
<keyword evidence="3" id="KW-0808">Transferase</keyword>
<evidence type="ECO:0000256" key="5">
    <source>
        <dbReference type="ARBA" id="ARBA00022989"/>
    </source>
</evidence>
<evidence type="ECO:0000256" key="4">
    <source>
        <dbReference type="ARBA" id="ARBA00022692"/>
    </source>
</evidence>
<dbReference type="InterPro" id="IPR017850">
    <property type="entry name" value="Alkaline_phosphatase_core_sf"/>
</dbReference>
<evidence type="ECO:0000256" key="2">
    <source>
        <dbReference type="ARBA" id="ARBA00022475"/>
    </source>
</evidence>
<dbReference type="AlphaFoldDB" id="U2KWH7"/>
<dbReference type="InterPro" id="IPR040423">
    <property type="entry name" value="PEA_transferase"/>
</dbReference>
<organism evidence="9 10">
    <name type="scientific">Segatella salivae F0493</name>
    <dbReference type="NCBI Taxonomy" id="1395125"/>
    <lineage>
        <taxon>Bacteria</taxon>
        <taxon>Pseudomonadati</taxon>
        <taxon>Bacteroidota</taxon>
        <taxon>Bacteroidia</taxon>
        <taxon>Bacteroidales</taxon>
        <taxon>Prevotellaceae</taxon>
        <taxon>Segatella</taxon>
    </lineage>
</organism>
<feature type="transmembrane region" description="Helical" evidence="7">
    <location>
        <begin position="71"/>
        <end position="89"/>
    </location>
</feature>
<dbReference type="EMBL" id="AWGW01000005">
    <property type="protein sequence ID" value="ERK02827.1"/>
    <property type="molecule type" value="Genomic_DNA"/>
</dbReference>
<evidence type="ECO:0000256" key="6">
    <source>
        <dbReference type="ARBA" id="ARBA00023136"/>
    </source>
</evidence>
<keyword evidence="5 7" id="KW-1133">Transmembrane helix</keyword>
<proteinExistence type="predicted"/>
<evidence type="ECO:0000259" key="8">
    <source>
        <dbReference type="Pfam" id="PF00884"/>
    </source>
</evidence>
<evidence type="ECO:0000256" key="1">
    <source>
        <dbReference type="ARBA" id="ARBA00004651"/>
    </source>
</evidence>
<keyword evidence="4 7" id="KW-0812">Transmembrane</keyword>
<evidence type="ECO:0000313" key="9">
    <source>
        <dbReference type="EMBL" id="ERK02827.1"/>
    </source>
</evidence>